<keyword evidence="1" id="KW-0472">Membrane</keyword>
<evidence type="ECO:0000256" key="1">
    <source>
        <dbReference type="SAM" id="Phobius"/>
    </source>
</evidence>
<feature type="transmembrane region" description="Helical" evidence="1">
    <location>
        <begin position="21"/>
        <end position="42"/>
    </location>
</feature>
<comment type="caution">
    <text evidence="2">The sequence shown here is derived from an EMBL/GenBank/DDBJ whole genome shotgun (WGS) entry which is preliminary data.</text>
</comment>
<reference evidence="2" key="2">
    <citation type="submission" date="2023-06" db="EMBL/GenBank/DDBJ databases">
        <authorList>
            <consortium name="Lawrence Berkeley National Laboratory"/>
            <person name="Haridas S."/>
            <person name="Hensen N."/>
            <person name="Bonometti L."/>
            <person name="Westerberg I."/>
            <person name="Brannstrom I.O."/>
            <person name="Guillou S."/>
            <person name="Cros-Aarteil S."/>
            <person name="Calhoun S."/>
            <person name="Kuo A."/>
            <person name="Mondo S."/>
            <person name="Pangilinan J."/>
            <person name="Riley R."/>
            <person name="LaButti K."/>
            <person name="Andreopoulos B."/>
            <person name="Lipzen A."/>
            <person name="Chen C."/>
            <person name="Yanf M."/>
            <person name="Daum C."/>
            <person name="Ng V."/>
            <person name="Clum A."/>
            <person name="Steindorff A."/>
            <person name="Ohm R."/>
            <person name="Martin F."/>
            <person name="Silar P."/>
            <person name="Natvig D."/>
            <person name="Lalanne C."/>
            <person name="Gautier V."/>
            <person name="Ament-velasquez S.L."/>
            <person name="Kruys A."/>
            <person name="Hutchinson M.I."/>
            <person name="Powell A.J."/>
            <person name="Barry K."/>
            <person name="Miller A.N."/>
            <person name="Grigoriev I.V."/>
            <person name="Debuchy R."/>
            <person name="Gladieux P."/>
            <person name="Thoren M.H."/>
            <person name="Johannesson H."/>
        </authorList>
    </citation>
    <scope>NUCLEOTIDE SEQUENCE</scope>
    <source>
        <strain evidence="2">CBS 232.78</strain>
    </source>
</reference>
<proteinExistence type="predicted"/>
<protein>
    <submittedName>
        <fullName evidence="2">Uncharacterized protein</fullName>
    </submittedName>
</protein>
<reference evidence="2" key="1">
    <citation type="journal article" date="2023" name="Mol. Phylogenet. Evol.">
        <title>Genome-scale phylogeny and comparative genomics of the fungal order Sordariales.</title>
        <authorList>
            <person name="Hensen N."/>
            <person name="Bonometti L."/>
            <person name="Westerberg I."/>
            <person name="Brannstrom I.O."/>
            <person name="Guillou S."/>
            <person name="Cros-Aarteil S."/>
            <person name="Calhoun S."/>
            <person name="Haridas S."/>
            <person name="Kuo A."/>
            <person name="Mondo S."/>
            <person name="Pangilinan J."/>
            <person name="Riley R."/>
            <person name="LaButti K."/>
            <person name="Andreopoulos B."/>
            <person name="Lipzen A."/>
            <person name="Chen C."/>
            <person name="Yan M."/>
            <person name="Daum C."/>
            <person name="Ng V."/>
            <person name="Clum A."/>
            <person name="Steindorff A."/>
            <person name="Ohm R.A."/>
            <person name="Martin F."/>
            <person name="Silar P."/>
            <person name="Natvig D.O."/>
            <person name="Lalanne C."/>
            <person name="Gautier V."/>
            <person name="Ament-Velasquez S.L."/>
            <person name="Kruys A."/>
            <person name="Hutchinson M.I."/>
            <person name="Powell A.J."/>
            <person name="Barry K."/>
            <person name="Miller A.N."/>
            <person name="Grigoriev I.V."/>
            <person name="Debuchy R."/>
            <person name="Gladieux P."/>
            <person name="Hiltunen Thoren M."/>
            <person name="Johannesson H."/>
        </authorList>
    </citation>
    <scope>NUCLEOTIDE SEQUENCE</scope>
    <source>
        <strain evidence="2">CBS 232.78</strain>
    </source>
</reference>
<name>A0AAE0U730_9PEZI</name>
<organism evidence="2 3">
    <name type="scientific">Podospora didyma</name>
    <dbReference type="NCBI Taxonomy" id="330526"/>
    <lineage>
        <taxon>Eukaryota</taxon>
        <taxon>Fungi</taxon>
        <taxon>Dikarya</taxon>
        <taxon>Ascomycota</taxon>
        <taxon>Pezizomycotina</taxon>
        <taxon>Sordariomycetes</taxon>
        <taxon>Sordariomycetidae</taxon>
        <taxon>Sordariales</taxon>
        <taxon>Podosporaceae</taxon>
        <taxon>Podospora</taxon>
    </lineage>
</organism>
<keyword evidence="1" id="KW-1133">Transmembrane helix</keyword>
<keyword evidence="1" id="KW-0812">Transmembrane</keyword>
<evidence type="ECO:0000313" key="2">
    <source>
        <dbReference type="EMBL" id="KAK3393381.1"/>
    </source>
</evidence>
<accession>A0AAE0U730</accession>
<feature type="non-terminal residue" evidence="2">
    <location>
        <position position="137"/>
    </location>
</feature>
<dbReference type="AlphaFoldDB" id="A0AAE0U730"/>
<sequence length="137" mass="15158">MVRPATFRSLFQFRRARKAMVAVGVCVGAFCGASLLVNLLMIPANRSEAFILENDEAPNSLSIKLSTVMVALIRTDPCRPMKSWVGVCWLANILALGGLVTCHSSMINRSALYTPQAWHQRGCDLKVDDQLRCIKAY</sequence>
<dbReference type="EMBL" id="JAULSW010000001">
    <property type="protein sequence ID" value="KAK3393381.1"/>
    <property type="molecule type" value="Genomic_DNA"/>
</dbReference>
<evidence type="ECO:0000313" key="3">
    <source>
        <dbReference type="Proteomes" id="UP001285441"/>
    </source>
</evidence>
<feature type="transmembrane region" description="Helical" evidence="1">
    <location>
        <begin position="84"/>
        <end position="102"/>
    </location>
</feature>
<dbReference type="Proteomes" id="UP001285441">
    <property type="component" value="Unassembled WGS sequence"/>
</dbReference>
<gene>
    <name evidence="2" type="ORF">B0H63DRAFT_458108</name>
</gene>
<keyword evidence="3" id="KW-1185">Reference proteome</keyword>